<dbReference type="PANTHER" id="PTHR24100:SF149">
    <property type="entry name" value="BG-LIKE ANTIGEN 1-RELATED"/>
    <property type="match status" value="1"/>
</dbReference>
<proteinExistence type="predicted"/>
<dbReference type="PROSITE" id="PS50835">
    <property type="entry name" value="IG_LIKE"/>
    <property type="match status" value="1"/>
</dbReference>
<accession>A0A674IZT6</accession>
<dbReference type="InterPro" id="IPR003599">
    <property type="entry name" value="Ig_sub"/>
</dbReference>
<dbReference type="InterPro" id="IPR013783">
    <property type="entry name" value="Ig-like_fold"/>
</dbReference>
<dbReference type="Pfam" id="PF07686">
    <property type="entry name" value="V-set"/>
    <property type="match status" value="1"/>
</dbReference>
<keyword evidence="6" id="KW-0393">Immunoglobulin domain</keyword>
<evidence type="ECO:0000313" key="9">
    <source>
        <dbReference type="Proteomes" id="UP000472274"/>
    </source>
</evidence>
<dbReference type="SUPFAM" id="SSF48726">
    <property type="entry name" value="Immunoglobulin"/>
    <property type="match status" value="1"/>
</dbReference>
<keyword evidence="3" id="KW-1133">Transmembrane helix</keyword>
<dbReference type="Proteomes" id="UP000472274">
    <property type="component" value="Unplaced"/>
</dbReference>
<name>A0A674IZT6_9SAUR</name>
<evidence type="ECO:0000256" key="3">
    <source>
        <dbReference type="ARBA" id="ARBA00022989"/>
    </source>
</evidence>
<sequence length="195" mass="21376">KTKKFLEDLQILAFYFLCLLVHSTAQFKVVGPDHPVTAIVGEEIVLPCHLSPRMSAEKMEVTWFRSQISPFVHHYSDGKDQYGQQIPEYQGRTELLKDGLTNGSVALRIFSIRLSDEGQYHCLVLDGMFYEEALLELKVAGQYLVSVFLSGMALSDLKGSSTLGGELSCWCDAAGACSLSSGHSASIAGHPRTTS</sequence>
<keyword evidence="2" id="KW-0812">Transmembrane</keyword>
<dbReference type="GO" id="GO:0050852">
    <property type="term" value="P:T cell receptor signaling pathway"/>
    <property type="evidence" value="ECO:0007669"/>
    <property type="project" value="TreeGrafter"/>
</dbReference>
<dbReference type="Gene3D" id="2.60.40.10">
    <property type="entry name" value="Immunoglobulins"/>
    <property type="match status" value="1"/>
</dbReference>
<dbReference type="FunFam" id="2.60.40.10:FF:000183">
    <property type="entry name" value="Myelin-oligodendrocyte glycoprotein"/>
    <property type="match status" value="1"/>
</dbReference>
<dbReference type="CDD" id="cd05713">
    <property type="entry name" value="IgV_MOG_like"/>
    <property type="match status" value="1"/>
</dbReference>
<protein>
    <recommendedName>
        <fullName evidence="7">Ig-like domain-containing protein</fullName>
    </recommendedName>
</protein>
<reference evidence="8" key="1">
    <citation type="submission" date="2025-08" db="UniProtKB">
        <authorList>
            <consortium name="Ensembl"/>
        </authorList>
    </citation>
    <scope>IDENTIFICATION</scope>
</reference>
<reference evidence="8" key="2">
    <citation type="submission" date="2025-09" db="UniProtKB">
        <authorList>
            <consortium name="Ensembl"/>
        </authorList>
    </citation>
    <scope>IDENTIFICATION</scope>
</reference>
<dbReference type="InterPro" id="IPR013106">
    <property type="entry name" value="Ig_V-set"/>
</dbReference>
<dbReference type="InterPro" id="IPR007110">
    <property type="entry name" value="Ig-like_dom"/>
</dbReference>
<keyword evidence="4" id="KW-0472">Membrane</keyword>
<dbReference type="GO" id="GO:0009897">
    <property type="term" value="C:external side of plasma membrane"/>
    <property type="evidence" value="ECO:0007669"/>
    <property type="project" value="TreeGrafter"/>
</dbReference>
<dbReference type="SMART" id="SM00409">
    <property type="entry name" value="IG"/>
    <property type="match status" value="1"/>
</dbReference>
<dbReference type="GO" id="GO:0001817">
    <property type="term" value="P:regulation of cytokine production"/>
    <property type="evidence" value="ECO:0007669"/>
    <property type="project" value="TreeGrafter"/>
</dbReference>
<dbReference type="PANTHER" id="PTHR24100">
    <property type="entry name" value="BUTYROPHILIN"/>
    <property type="match status" value="1"/>
</dbReference>
<keyword evidence="9" id="KW-1185">Reference proteome</keyword>
<keyword evidence="5" id="KW-1015">Disulfide bond</keyword>
<dbReference type="GO" id="GO:0005102">
    <property type="term" value="F:signaling receptor binding"/>
    <property type="evidence" value="ECO:0007669"/>
    <property type="project" value="TreeGrafter"/>
</dbReference>
<dbReference type="Ensembl" id="ENSTMTT00000014314.1">
    <property type="protein sequence ID" value="ENSTMTP00000013838.1"/>
    <property type="gene ID" value="ENSTMTG00000010051.1"/>
</dbReference>
<dbReference type="InParanoid" id="A0A674IZT6"/>
<evidence type="ECO:0000259" key="7">
    <source>
        <dbReference type="PROSITE" id="PS50835"/>
    </source>
</evidence>
<evidence type="ECO:0000256" key="5">
    <source>
        <dbReference type="ARBA" id="ARBA00023157"/>
    </source>
</evidence>
<feature type="domain" description="Ig-like" evidence="7">
    <location>
        <begin position="41"/>
        <end position="124"/>
    </location>
</feature>
<dbReference type="SMART" id="SM00406">
    <property type="entry name" value="IGv"/>
    <property type="match status" value="1"/>
</dbReference>
<evidence type="ECO:0000256" key="2">
    <source>
        <dbReference type="ARBA" id="ARBA00022692"/>
    </source>
</evidence>
<comment type="subcellular location">
    <subcellularLocation>
        <location evidence="1">Membrane</location>
    </subcellularLocation>
</comment>
<organism evidence="8 9">
    <name type="scientific">Terrapene triunguis</name>
    <name type="common">Three-toed box turtle</name>
    <dbReference type="NCBI Taxonomy" id="2587831"/>
    <lineage>
        <taxon>Eukaryota</taxon>
        <taxon>Metazoa</taxon>
        <taxon>Chordata</taxon>
        <taxon>Craniata</taxon>
        <taxon>Vertebrata</taxon>
        <taxon>Euteleostomi</taxon>
        <taxon>Archelosauria</taxon>
        <taxon>Testudinata</taxon>
        <taxon>Testudines</taxon>
        <taxon>Cryptodira</taxon>
        <taxon>Durocryptodira</taxon>
        <taxon>Testudinoidea</taxon>
        <taxon>Emydidae</taxon>
        <taxon>Terrapene</taxon>
    </lineage>
</organism>
<dbReference type="InterPro" id="IPR036179">
    <property type="entry name" value="Ig-like_dom_sf"/>
</dbReference>
<evidence type="ECO:0000256" key="4">
    <source>
        <dbReference type="ARBA" id="ARBA00023136"/>
    </source>
</evidence>
<evidence type="ECO:0000313" key="8">
    <source>
        <dbReference type="Ensembl" id="ENSTMTP00000013838.1"/>
    </source>
</evidence>
<dbReference type="AlphaFoldDB" id="A0A674IZT6"/>
<evidence type="ECO:0000256" key="1">
    <source>
        <dbReference type="ARBA" id="ARBA00004370"/>
    </source>
</evidence>
<dbReference type="GeneTree" id="ENSGT00940000153527"/>
<evidence type="ECO:0000256" key="6">
    <source>
        <dbReference type="ARBA" id="ARBA00023319"/>
    </source>
</evidence>
<dbReference type="InterPro" id="IPR050504">
    <property type="entry name" value="IgSF_BTN/MOG"/>
</dbReference>